<organism evidence="2 3">
    <name type="scientific">Candidatus Faecalibacterium faecipullorum</name>
    <dbReference type="NCBI Taxonomy" id="2838578"/>
    <lineage>
        <taxon>Bacteria</taxon>
        <taxon>Bacillati</taxon>
        <taxon>Bacillota</taxon>
        <taxon>Clostridia</taxon>
        <taxon>Eubacteriales</taxon>
        <taxon>Oscillospiraceae</taxon>
        <taxon>Faecalibacterium</taxon>
    </lineage>
</organism>
<comment type="caution">
    <text evidence="2">The sequence shown here is derived from an EMBL/GenBank/DDBJ whole genome shotgun (WGS) entry which is preliminary data.</text>
</comment>
<evidence type="ECO:0008006" key="4">
    <source>
        <dbReference type="Google" id="ProtNLM"/>
    </source>
</evidence>
<reference evidence="2" key="1">
    <citation type="journal article" date="2021" name="PeerJ">
        <title>Extensive microbial diversity within the chicken gut microbiome revealed by metagenomics and culture.</title>
        <authorList>
            <person name="Gilroy R."/>
            <person name="Ravi A."/>
            <person name="Getino M."/>
            <person name="Pursley I."/>
            <person name="Horton D.L."/>
            <person name="Alikhan N.F."/>
            <person name="Baker D."/>
            <person name="Gharbi K."/>
            <person name="Hall N."/>
            <person name="Watson M."/>
            <person name="Adriaenssens E.M."/>
            <person name="Foster-Nyarko E."/>
            <person name="Jarju S."/>
            <person name="Secka A."/>
            <person name="Antonio M."/>
            <person name="Oren A."/>
            <person name="Chaudhuri R.R."/>
            <person name="La Ragione R."/>
            <person name="Hildebrand F."/>
            <person name="Pallen M.J."/>
        </authorList>
    </citation>
    <scope>NUCLEOTIDE SEQUENCE</scope>
    <source>
        <strain evidence="2">ChiHjej9B8-13557</strain>
    </source>
</reference>
<protein>
    <recommendedName>
        <fullName evidence="4">Zn-finger containing protein</fullName>
    </recommendedName>
</protein>
<dbReference type="AlphaFoldDB" id="A0A9D2S892"/>
<name>A0A9D2S892_9FIRM</name>
<keyword evidence="1" id="KW-0472">Membrane</keyword>
<accession>A0A9D2S892</accession>
<dbReference type="EMBL" id="DWXX01000100">
    <property type="protein sequence ID" value="HJB59160.1"/>
    <property type="molecule type" value="Genomic_DNA"/>
</dbReference>
<reference evidence="2" key="2">
    <citation type="submission" date="2021-04" db="EMBL/GenBank/DDBJ databases">
        <authorList>
            <person name="Gilroy R."/>
        </authorList>
    </citation>
    <scope>NUCLEOTIDE SEQUENCE</scope>
    <source>
        <strain evidence="2">ChiHjej9B8-13557</strain>
    </source>
</reference>
<keyword evidence="1" id="KW-1133">Transmembrane helix</keyword>
<evidence type="ECO:0000256" key="1">
    <source>
        <dbReference type="SAM" id="Phobius"/>
    </source>
</evidence>
<evidence type="ECO:0000313" key="2">
    <source>
        <dbReference type="EMBL" id="HJB59160.1"/>
    </source>
</evidence>
<proteinExistence type="predicted"/>
<dbReference type="Proteomes" id="UP000824211">
    <property type="component" value="Unassembled WGS sequence"/>
</dbReference>
<evidence type="ECO:0000313" key="3">
    <source>
        <dbReference type="Proteomes" id="UP000824211"/>
    </source>
</evidence>
<feature type="transmembrane region" description="Helical" evidence="1">
    <location>
        <begin position="12"/>
        <end position="32"/>
    </location>
</feature>
<sequence length="131" mass="15822">MREKFRRFMAGRYGTDALNQFLSILAVVLLLISLISRWGIFTWLGLAALIWCYVRTFSRNIPRRTEENYKFCTMQQRLAGRFKGLKRRWDDRRDYRYFRCPQCRQLLRVPKGRGRIEISCPRCGTQFIRKS</sequence>
<keyword evidence="1" id="KW-0812">Transmembrane</keyword>
<gene>
    <name evidence="2" type="ORF">H9771_05835</name>
</gene>